<evidence type="ECO:0000313" key="1">
    <source>
        <dbReference type="EMBL" id="KAJ8664816.1"/>
    </source>
</evidence>
<evidence type="ECO:0000313" key="2">
    <source>
        <dbReference type="Proteomes" id="UP001239111"/>
    </source>
</evidence>
<protein>
    <submittedName>
        <fullName evidence="1">Uncharacterized protein</fullName>
    </submittedName>
</protein>
<reference evidence="1" key="1">
    <citation type="submission" date="2023-04" db="EMBL/GenBank/DDBJ databases">
        <title>A chromosome-level genome assembly of the parasitoid wasp Eretmocerus hayati.</title>
        <authorList>
            <person name="Zhong Y."/>
            <person name="Liu S."/>
            <person name="Liu Y."/>
        </authorList>
    </citation>
    <scope>NUCLEOTIDE SEQUENCE</scope>
    <source>
        <strain evidence="1">ZJU_SS_LIU_2023</strain>
    </source>
</reference>
<sequence length="171" mass="19313">ALTTPIPDDLCDFFNELEEVGPSFQFPEVNAMSSCSWLYRIGSTIAGSQLRSNNPSSQAATSESIDREQLIQNWNEMKRVMRIFIRQNVYSANFIERLGLADPLLRPNLEQNNVCRPHGTSAQDAGVRLMQVLVILDDTQNLQRKLREFFTAFSAMIPETDQGTSRKSSLP</sequence>
<name>A0ACC2N1T4_9HYME</name>
<organism evidence="1 2">
    <name type="scientific">Eretmocerus hayati</name>
    <dbReference type="NCBI Taxonomy" id="131215"/>
    <lineage>
        <taxon>Eukaryota</taxon>
        <taxon>Metazoa</taxon>
        <taxon>Ecdysozoa</taxon>
        <taxon>Arthropoda</taxon>
        <taxon>Hexapoda</taxon>
        <taxon>Insecta</taxon>
        <taxon>Pterygota</taxon>
        <taxon>Neoptera</taxon>
        <taxon>Endopterygota</taxon>
        <taxon>Hymenoptera</taxon>
        <taxon>Apocrita</taxon>
        <taxon>Proctotrupomorpha</taxon>
        <taxon>Chalcidoidea</taxon>
        <taxon>Aphelinidae</taxon>
        <taxon>Aphelininae</taxon>
        <taxon>Eretmocerus</taxon>
    </lineage>
</organism>
<dbReference type="Proteomes" id="UP001239111">
    <property type="component" value="Chromosome 4"/>
</dbReference>
<dbReference type="EMBL" id="CM056744">
    <property type="protein sequence ID" value="KAJ8664816.1"/>
    <property type="molecule type" value="Genomic_DNA"/>
</dbReference>
<gene>
    <name evidence="1" type="ORF">QAD02_006478</name>
</gene>
<feature type="non-terminal residue" evidence="1">
    <location>
        <position position="171"/>
    </location>
</feature>
<keyword evidence="2" id="KW-1185">Reference proteome</keyword>
<feature type="non-terminal residue" evidence="1">
    <location>
        <position position="1"/>
    </location>
</feature>
<accession>A0ACC2N1T4</accession>
<comment type="caution">
    <text evidence="1">The sequence shown here is derived from an EMBL/GenBank/DDBJ whole genome shotgun (WGS) entry which is preliminary data.</text>
</comment>
<proteinExistence type="predicted"/>